<gene>
    <name evidence="1" type="ORF">A2890_01950</name>
</gene>
<name>A0A1F4VYV3_UNCKA</name>
<evidence type="ECO:0000313" key="2">
    <source>
        <dbReference type="Proteomes" id="UP000176967"/>
    </source>
</evidence>
<proteinExistence type="predicted"/>
<dbReference type="EMBL" id="MEVL01000012">
    <property type="protein sequence ID" value="OGC62344.1"/>
    <property type="molecule type" value="Genomic_DNA"/>
</dbReference>
<sequence length="136" mass="15563">MTGDEFAVELSDKGLIALVNAAERLLKSDHYYARLRRVLTNGIDPKVLTDFLVLDDVVLAVMHGVAETSDVWAEFKQARIDAFLKARESAERKLDVREHDRMLRLHDHLLGYRNERETAEKVLDAVYGPPRKGKVY</sequence>
<dbReference type="AlphaFoldDB" id="A0A1F4VYV3"/>
<dbReference type="STRING" id="1802628.A2890_01950"/>
<accession>A0A1F4VYV3</accession>
<organism evidence="1 2">
    <name type="scientific">candidate division WWE3 bacterium RIFCSPLOWO2_01_FULL_53_14</name>
    <dbReference type="NCBI Taxonomy" id="1802628"/>
    <lineage>
        <taxon>Bacteria</taxon>
        <taxon>Katanobacteria</taxon>
    </lineage>
</organism>
<comment type="caution">
    <text evidence="1">The sequence shown here is derived from an EMBL/GenBank/DDBJ whole genome shotgun (WGS) entry which is preliminary data.</text>
</comment>
<reference evidence="1 2" key="1">
    <citation type="journal article" date="2016" name="Nat. Commun.">
        <title>Thousands of microbial genomes shed light on interconnected biogeochemical processes in an aquifer system.</title>
        <authorList>
            <person name="Anantharaman K."/>
            <person name="Brown C.T."/>
            <person name="Hug L.A."/>
            <person name="Sharon I."/>
            <person name="Castelle C.J."/>
            <person name="Probst A.J."/>
            <person name="Thomas B.C."/>
            <person name="Singh A."/>
            <person name="Wilkins M.J."/>
            <person name="Karaoz U."/>
            <person name="Brodie E.L."/>
            <person name="Williams K.H."/>
            <person name="Hubbard S.S."/>
            <person name="Banfield J.F."/>
        </authorList>
    </citation>
    <scope>NUCLEOTIDE SEQUENCE [LARGE SCALE GENOMIC DNA]</scope>
</reference>
<evidence type="ECO:0000313" key="1">
    <source>
        <dbReference type="EMBL" id="OGC62344.1"/>
    </source>
</evidence>
<dbReference type="Proteomes" id="UP000176967">
    <property type="component" value="Unassembled WGS sequence"/>
</dbReference>
<protein>
    <submittedName>
        <fullName evidence="1">Uncharacterized protein</fullName>
    </submittedName>
</protein>